<evidence type="ECO:0000313" key="4">
    <source>
        <dbReference type="Proteomes" id="UP000663305"/>
    </source>
</evidence>
<evidence type="ECO:0000313" key="3">
    <source>
        <dbReference type="EMBL" id="QSG12637.1"/>
    </source>
</evidence>
<gene>
    <name evidence="3" type="ORF">HSBGL_2230</name>
</gene>
<dbReference type="EMBL" id="CP064789">
    <property type="protein sequence ID" value="QSG12637.1"/>
    <property type="molecule type" value="Genomic_DNA"/>
</dbReference>
<accession>A0A897NIR7</accession>
<dbReference type="InterPro" id="IPR017850">
    <property type="entry name" value="Alkaline_phosphatase_core_sf"/>
</dbReference>
<reference evidence="3" key="1">
    <citation type="submission" date="2020-11" db="EMBL/GenBank/DDBJ databases">
        <title>Carbohydrate-dependent, anaerobic sulfur respiration: A novel catabolism in halophilic archaea.</title>
        <authorList>
            <person name="Sorokin D.Y."/>
            <person name="Messina E."/>
            <person name="Smedile F."/>
            <person name="La Cono V."/>
            <person name="Hallsworth J.E."/>
            <person name="Yakimov M.M."/>
        </authorList>
    </citation>
    <scope>NUCLEOTIDE SEQUENCE</scope>
    <source>
        <strain evidence="3">HSR-Bgl</strain>
    </source>
</reference>
<dbReference type="Gene3D" id="3.40.720.10">
    <property type="entry name" value="Alkaline Phosphatase, subunit A"/>
    <property type="match status" value="1"/>
</dbReference>
<evidence type="ECO:0000256" key="1">
    <source>
        <dbReference type="SAM" id="MobiDB-lite"/>
    </source>
</evidence>
<dbReference type="InterPro" id="IPR000917">
    <property type="entry name" value="Sulfatase_N"/>
</dbReference>
<feature type="domain" description="Sulfatase N-terminal" evidence="2">
    <location>
        <begin position="74"/>
        <end position="279"/>
    </location>
</feature>
<evidence type="ECO:0000259" key="2">
    <source>
        <dbReference type="Pfam" id="PF00884"/>
    </source>
</evidence>
<feature type="region of interest" description="Disordered" evidence="1">
    <location>
        <begin position="370"/>
        <end position="392"/>
    </location>
</feature>
<organism evidence="3 4">
    <name type="scientific">Halapricum desulfuricans</name>
    <dbReference type="NCBI Taxonomy" id="2841257"/>
    <lineage>
        <taxon>Archaea</taxon>
        <taxon>Methanobacteriati</taxon>
        <taxon>Methanobacteriota</taxon>
        <taxon>Stenosarchaea group</taxon>
        <taxon>Halobacteria</taxon>
        <taxon>Halobacteriales</taxon>
        <taxon>Haloarculaceae</taxon>
        <taxon>Halapricum</taxon>
    </lineage>
</organism>
<proteinExistence type="predicted"/>
<dbReference type="Proteomes" id="UP000663305">
    <property type="component" value="Chromosome"/>
</dbReference>
<protein>
    <submittedName>
        <fullName evidence="3">Arylsulfatase A or related enzyme</fullName>
    </submittedName>
</protein>
<sequence length="392" mass="44541">MHEANPYLKEDIRTIEDFLEHESLAISSNPFVFNGLCKNFDHTDDLRDRGFMIFEDASDPITDFDDYGGDSNIIGSILEGIGFENSVIEEYLNFVLSDGKPIRSLANGLSFKINGSEMAPEDGQHRFARTITNHVREFMKRDPDIFTFANYMDAHAPLNISEEALNEFSPTKSIDELPIGVRGQTVHESTDTGLSEQMFDLYKAVIWDLDRIITPLVRDAVESGSFVVITADHGNWFRRDRELDEERIHVPLVIFSPYREPGEIEETVNLRSLPKTTADELGIDNDFDGYNLLDVSEDKLSVTELIHDPSNPGSPVEPFGQSNQSIRHDIAVVKGDSRMDYVDGFKKVRGDLDEELKDHIRKIRSEDVTFEPTNDSADSDRKDRLRQLGYLE</sequence>
<dbReference type="Pfam" id="PF00884">
    <property type="entry name" value="Sulfatase"/>
    <property type="match status" value="1"/>
</dbReference>
<dbReference type="AlphaFoldDB" id="A0A897NIR7"/>
<name>A0A897NIR7_9EURY</name>
<dbReference type="SUPFAM" id="SSF53649">
    <property type="entry name" value="Alkaline phosphatase-like"/>
    <property type="match status" value="1"/>
</dbReference>